<comment type="similarity">
    <text evidence="7">Belongs to the binding-protein-dependent transport system permease family.</text>
</comment>
<dbReference type="Proteomes" id="UP000254889">
    <property type="component" value="Chromosome"/>
</dbReference>
<keyword evidence="10" id="KW-1185">Reference proteome</keyword>
<feature type="transmembrane region" description="Helical" evidence="7">
    <location>
        <begin position="120"/>
        <end position="143"/>
    </location>
</feature>
<evidence type="ECO:0000256" key="2">
    <source>
        <dbReference type="ARBA" id="ARBA00022448"/>
    </source>
</evidence>
<dbReference type="PANTHER" id="PTHR30151:SF38">
    <property type="entry name" value="ALIPHATIC SULFONATES TRANSPORT PERMEASE PROTEIN SSUC-RELATED"/>
    <property type="match status" value="1"/>
</dbReference>
<sequence length="279" mass="30378">MRTSATNFPHTTADAIPASEPAATRFSGFGPNATDVLISLISVLSLIGAWYLGSWALSEKVLPAPHVVAEVLYEAMVKGAIWKDIGITLGRIVIAFSIAMSISAALGFTIGLVPAAAVFFRVWIVCFITIPALVIMLTCYMVVGLNDKAAILGAAIPIIPILTINIRDGVKGIDPKLLGMAKAFRASRAQQVFEVVAPQVAPILVASTRFGLGLIWKMVLFAELLGRGDGIGYQIEFYYQMFNMKEVLAHALSFLFVMLFIELVILGTLEKWIFRWRSQ</sequence>
<dbReference type="Gene3D" id="1.10.3720.10">
    <property type="entry name" value="MetI-like"/>
    <property type="match status" value="1"/>
</dbReference>
<proteinExistence type="inferred from homology"/>
<feature type="transmembrane region" description="Helical" evidence="7">
    <location>
        <begin position="247"/>
        <end position="269"/>
    </location>
</feature>
<dbReference type="EMBL" id="CP031417">
    <property type="protein sequence ID" value="AXK82972.1"/>
    <property type="molecule type" value="Genomic_DNA"/>
</dbReference>
<evidence type="ECO:0000259" key="8">
    <source>
        <dbReference type="PROSITE" id="PS50928"/>
    </source>
</evidence>
<name>A0A346A1C5_9HYPH</name>
<protein>
    <submittedName>
        <fullName evidence="9">ABC transporter permease subunit</fullName>
    </submittedName>
</protein>
<dbReference type="AlphaFoldDB" id="A0A346A1C5"/>
<keyword evidence="5 7" id="KW-1133">Transmembrane helix</keyword>
<dbReference type="KEGG" id="ptaw:DW352_22080"/>
<dbReference type="InterPro" id="IPR000515">
    <property type="entry name" value="MetI-like"/>
</dbReference>
<dbReference type="InterPro" id="IPR035906">
    <property type="entry name" value="MetI-like_sf"/>
</dbReference>
<gene>
    <name evidence="9" type="ORF">DW352_22080</name>
</gene>
<dbReference type="GO" id="GO:0005886">
    <property type="term" value="C:plasma membrane"/>
    <property type="evidence" value="ECO:0007669"/>
    <property type="project" value="UniProtKB-SubCell"/>
</dbReference>
<evidence type="ECO:0000256" key="1">
    <source>
        <dbReference type="ARBA" id="ARBA00004651"/>
    </source>
</evidence>
<dbReference type="CDD" id="cd06261">
    <property type="entry name" value="TM_PBP2"/>
    <property type="match status" value="1"/>
</dbReference>
<evidence type="ECO:0000313" key="9">
    <source>
        <dbReference type="EMBL" id="AXK82972.1"/>
    </source>
</evidence>
<reference evidence="9 10" key="1">
    <citation type="submission" date="2018-07" db="EMBL/GenBank/DDBJ databases">
        <authorList>
            <person name="Quirk P.G."/>
            <person name="Krulwich T.A."/>
        </authorList>
    </citation>
    <scope>NUCLEOTIDE SEQUENCE [LARGE SCALE GENOMIC DNA]</scope>
    <source>
        <strain evidence="9 10">CC-BB4</strain>
    </source>
</reference>
<feature type="transmembrane region" description="Helical" evidence="7">
    <location>
        <begin position="149"/>
        <end position="170"/>
    </location>
</feature>
<evidence type="ECO:0000313" key="10">
    <source>
        <dbReference type="Proteomes" id="UP000254889"/>
    </source>
</evidence>
<keyword evidence="3" id="KW-1003">Cell membrane</keyword>
<comment type="subcellular location">
    <subcellularLocation>
        <location evidence="1 7">Cell membrane</location>
        <topology evidence="1 7">Multi-pass membrane protein</topology>
    </subcellularLocation>
</comment>
<evidence type="ECO:0000256" key="3">
    <source>
        <dbReference type="ARBA" id="ARBA00022475"/>
    </source>
</evidence>
<feature type="domain" description="ABC transmembrane type-1" evidence="8">
    <location>
        <begin position="89"/>
        <end position="265"/>
    </location>
</feature>
<evidence type="ECO:0000256" key="7">
    <source>
        <dbReference type="RuleBase" id="RU363032"/>
    </source>
</evidence>
<evidence type="ECO:0000256" key="4">
    <source>
        <dbReference type="ARBA" id="ARBA00022692"/>
    </source>
</evidence>
<evidence type="ECO:0000256" key="6">
    <source>
        <dbReference type="ARBA" id="ARBA00023136"/>
    </source>
</evidence>
<evidence type="ECO:0000256" key="5">
    <source>
        <dbReference type="ARBA" id="ARBA00022989"/>
    </source>
</evidence>
<dbReference type="RefSeq" id="WP_115693351.1">
    <property type="nucleotide sequence ID" value="NZ_CP031417.1"/>
</dbReference>
<dbReference type="PROSITE" id="PS50928">
    <property type="entry name" value="ABC_TM1"/>
    <property type="match status" value="1"/>
</dbReference>
<dbReference type="OrthoDB" id="8443696at2"/>
<accession>A0A346A1C5</accession>
<dbReference type="Pfam" id="PF00528">
    <property type="entry name" value="BPD_transp_1"/>
    <property type="match status" value="1"/>
</dbReference>
<keyword evidence="2 7" id="KW-0813">Transport</keyword>
<feature type="transmembrane region" description="Helical" evidence="7">
    <location>
        <begin position="36"/>
        <end position="57"/>
    </location>
</feature>
<dbReference type="GO" id="GO:0055085">
    <property type="term" value="P:transmembrane transport"/>
    <property type="evidence" value="ECO:0007669"/>
    <property type="project" value="InterPro"/>
</dbReference>
<feature type="transmembrane region" description="Helical" evidence="7">
    <location>
        <begin position="92"/>
        <end position="113"/>
    </location>
</feature>
<keyword evidence="6 7" id="KW-0472">Membrane</keyword>
<organism evidence="9 10">
    <name type="scientific">Pseudolabrys taiwanensis</name>
    <dbReference type="NCBI Taxonomy" id="331696"/>
    <lineage>
        <taxon>Bacteria</taxon>
        <taxon>Pseudomonadati</taxon>
        <taxon>Pseudomonadota</taxon>
        <taxon>Alphaproteobacteria</taxon>
        <taxon>Hyphomicrobiales</taxon>
        <taxon>Xanthobacteraceae</taxon>
        <taxon>Pseudolabrys</taxon>
    </lineage>
</organism>
<keyword evidence="4 7" id="KW-0812">Transmembrane</keyword>
<dbReference type="PANTHER" id="PTHR30151">
    <property type="entry name" value="ALKANE SULFONATE ABC TRANSPORTER-RELATED, MEMBRANE SUBUNIT"/>
    <property type="match status" value="1"/>
</dbReference>
<dbReference type="SUPFAM" id="SSF161098">
    <property type="entry name" value="MetI-like"/>
    <property type="match status" value="1"/>
</dbReference>